<evidence type="ECO:0000313" key="1">
    <source>
        <dbReference type="EMBL" id="BAW98334.1"/>
    </source>
</evidence>
<dbReference type="GeneID" id="40075141"/>
<dbReference type="KEGG" id="vg:40075141"/>
<dbReference type="EMBL" id="AP017972">
    <property type="protein sequence ID" value="BAW98334.1"/>
    <property type="molecule type" value="Genomic_DNA"/>
</dbReference>
<proteinExistence type="predicted"/>
<keyword evidence="2" id="KW-1185">Reference proteome</keyword>
<reference evidence="1 2" key="1">
    <citation type="submission" date="2017-01" db="EMBL/GenBank/DDBJ databases">
        <title>Complete Genome Sequence of Vibrio Parahaemolyticus Bacteriophage pTD1.</title>
        <authorList>
            <person name="Midorikawa Y."/>
            <person name="Sano M."/>
        </authorList>
    </citation>
    <scope>NUCLEOTIDE SEQUENCE [LARGE SCALE GENOMIC DNA]</scope>
    <source>
        <strain evidence="1">PTD1</strain>
    </source>
</reference>
<name>A0A1Q2U2Z8_9CAUD</name>
<organism evidence="1 2">
    <name type="scientific">Vibrio phage pTD1</name>
    <dbReference type="NCBI Taxonomy" id="1938577"/>
    <lineage>
        <taxon>Viruses</taxon>
        <taxon>Duplodnaviria</taxon>
        <taxon>Heunggongvirae</taxon>
        <taxon>Uroviricota</taxon>
        <taxon>Caudoviricetes</taxon>
        <taxon>Chimalliviridae</taxon>
        <taxon>Gorgonvirinae</taxon>
        <taxon>Tidunavirus</taxon>
        <taxon>Tidunavirus pTD1</taxon>
    </lineage>
</organism>
<dbReference type="RefSeq" id="YP_009599412.1">
    <property type="nucleotide sequence ID" value="NC_041916.1"/>
</dbReference>
<accession>A0A1Q2U2Z8</accession>
<sequence length="141" mass="16099">MGKEFIVGTMSTLGQITDSPELAMDRHIAYWFAARRSQGMTIGKTNSFEWVLMQAQGSQQRVVDDVRENLKVHFEELFERVEVSAEAKGFDNERDGRFHLYIQVSVLYNQAWYDLGHAVTVSGQTFQLINQGRLNATARPI</sequence>
<dbReference type="OrthoDB" id="16369at10239"/>
<protein>
    <submittedName>
        <fullName evidence="1">Phage protein</fullName>
    </submittedName>
</protein>
<evidence type="ECO:0000313" key="2">
    <source>
        <dbReference type="Proteomes" id="UP000221243"/>
    </source>
</evidence>
<dbReference type="Proteomes" id="UP000221243">
    <property type="component" value="Segment"/>
</dbReference>